<dbReference type="AlphaFoldDB" id="A0A0C3L4E0"/>
<gene>
    <name evidence="2" type="ORF">M407DRAFT_33868</name>
</gene>
<organism evidence="2 3">
    <name type="scientific">Tulasnella calospora MUT 4182</name>
    <dbReference type="NCBI Taxonomy" id="1051891"/>
    <lineage>
        <taxon>Eukaryota</taxon>
        <taxon>Fungi</taxon>
        <taxon>Dikarya</taxon>
        <taxon>Basidiomycota</taxon>
        <taxon>Agaricomycotina</taxon>
        <taxon>Agaricomycetes</taxon>
        <taxon>Cantharellales</taxon>
        <taxon>Tulasnellaceae</taxon>
        <taxon>Tulasnella</taxon>
    </lineage>
</organism>
<protein>
    <submittedName>
        <fullName evidence="2">Uncharacterized protein</fullName>
    </submittedName>
</protein>
<sequence>MCFRNATPGSSAKLVSDSFQLHRPSAQKPHPNAEWYTDPTHPIHTCIFKDVPKYESDFFKIRAYPFARLAPHSSGVPNPYMEEMIKKRRKGQMPMSLIVPMSPYSLHKSGAIRKVVRSRLKEALRLVVVRGARGSDNCEASSAILDESDAAPDKWVMKDWTYVFKPTLALYKSPMPTIVDEIRIGLRSVKSMAEQLEARWQRRTVSPNRDVTRTRSLDRKPSKKPYRG</sequence>
<dbReference type="OrthoDB" id="3265918at2759"/>
<feature type="compositionally biased region" description="Basic and acidic residues" evidence="1">
    <location>
        <begin position="210"/>
        <end position="220"/>
    </location>
</feature>
<reference evidence="2 3" key="1">
    <citation type="submission" date="2014-04" db="EMBL/GenBank/DDBJ databases">
        <authorList>
            <consortium name="DOE Joint Genome Institute"/>
            <person name="Kuo A."/>
            <person name="Girlanda M."/>
            <person name="Perotto S."/>
            <person name="Kohler A."/>
            <person name="Nagy L.G."/>
            <person name="Floudas D."/>
            <person name="Copeland A."/>
            <person name="Barry K.W."/>
            <person name="Cichocki N."/>
            <person name="Veneault-Fourrey C."/>
            <person name="LaButti K."/>
            <person name="Lindquist E.A."/>
            <person name="Lipzen A."/>
            <person name="Lundell T."/>
            <person name="Morin E."/>
            <person name="Murat C."/>
            <person name="Sun H."/>
            <person name="Tunlid A."/>
            <person name="Henrissat B."/>
            <person name="Grigoriev I.V."/>
            <person name="Hibbett D.S."/>
            <person name="Martin F."/>
            <person name="Nordberg H.P."/>
            <person name="Cantor M.N."/>
            <person name="Hua S.X."/>
        </authorList>
    </citation>
    <scope>NUCLEOTIDE SEQUENCE [LARGE SCALE GENOMIC DNA]</scope>
    <source>
        <strain evidence="2 3">MUT 4182</strain>
    </source>
</reference>
<name>A0A0C3L4E0_9AGAM</name>
<dbReference type="HOGENOM" id="CLU_084827_0_0_1"/>
<reference evidence="3" key="2">
    <citation type="submission" date="2015-01" db="EMBL/GenBank/DDBJ databases">
        <title>Evolutionary Origins and Diversification of the Mycorrhizal Mutualists.</title>
        <authorList>
            <consortium name="DOE Joint Genome Institute"/>
            <consortium name="Mycorrhizal Genomics Consortium"/>
            <person name="Kohler A."/>
            <person name="Kuo A."/>
            <person name="Nagy L.G."/>
            <person name="Floudas D."/>
            <person name="Copeland A."/>
            <person name="Barry K.W."/>
            <person name="Cichocki N."/>
            <person name="Veneault-Fourrey C."/>
            <person name="LaButti K."/>
            <person name="Lindquist E.A."/>
            <person name="Lipzen A."/>
            <person name="Lundell T."/>
            <person name="Morin E."/>
            <person name="Murat C."/>
            <person name="Riley R."/>
            <person name="Ohm R."/>
            <person name="Sun H."/>
            <person name="Tunlid A."/>
            <person name="Henrissat B."/>
            <person name="Grigoriev I.V."/>
            <person name="Hibbett D.S."/>
            <person name="Martin F."/>
        </authorList>
    </citation>
    <scope>NUCLEOTIDE SEQUENCE [LARGE SCALE GENOMIC DNA]</scope>
    <source>
        <strain evidence="3">MUT 4182</strain>
    </source>
</reference>
<dbReference type="Proteomes" id="UP000054248">
    <property type="component" value="Unassembled WGS sequence"/>
</dbReference>
<evidence type="ECO:0000256" key="1">
    <source>
        <dbReference type="SAM" id="MobiDB-lite"/>
    </source>
</evidence>
<keyword evidence="3" id="KW-1185">Reference proteome</keyword>
<evidence type="ECO:0000313" key="3">
    <source>
        <dbReference type="Proteomes" id="UP000054248"/>
    </source>
</evidence>
<proteinExistence type="predicted"/>
<accession>A0A0C3L4E0</accession>
<feature type="region of interest" description="Disordered" evidence="1">
    <location>
        <begin position="202"/>
        <end position="228"/>
    </location>
</feature>
<evidence type="ECO:0000313" key="2">
    <source>
        <dbReference type="EMBL" id="KIO16487.1"/>
    </source>
</evidence>
<dbReference type="EMBL" id="KN823553">
    <property type="protein sequence ID" value="KIO16487.1"/>
    <property type="molecule type" value="Genomic_DNA"/>
</dbReference>